<reference evidence="2 3" key="1">
    <citation type="submission" date="2016-10" db="EMBL/GenBank/DDBJ databases">
        <authorList>
            <person name="de Groot N.N."/>
        </authorList>
    </citation>
    <scope>NUCLEOTIDE SEQUENCE [LARGE SCALE GENOMIC DNA]</scope>
    <source>
        <strain evidence="2 3">DSM 26000</strain>
    </source>
</reference>
<dbReference type="EMBL" id="FOQT01000001">
    <property type="protein sequence ID" value="SFH78809.1"/>
    <property type="molecule type" value="Genomic_DNA"/>
</dbReference>
<dbReference type="AlphaFoldDB" id="A0A1I3CX08"/>
<keyword evidence="3" id="KW-1185">Reference proteome</keyword>
<feature type="transmembrane region" description="Helical" evidence="1">
    <location>
        <begin position="12"/>
        <end position="31"/>
    </location>
</feature>
<organism evidence="2 3">
    <name type="scientific">Halpernia frigidisoli</name>
    <dbReference type="NCBI Taxonomy" id="1125876"/>
    <lineage>
        <taxon>Bacteria</taxon>
        <taxon>Pseudomonadati</taxon>
        <taxon>Bacteroidota</taxon>
        <taxon>Flavobacteriia</taxon>
        <taxon>Flavobacteriales</taxon>
        <taxon>Weeksellaceae</taxon>
        <taxon>Chryseobacterium group</taxon>
        <taxon>Halpernia</taxon>
    </lineage>
</organism>
<feature type="transmembrane region" description="Helical" evidence="1">
    <location>
        <begin position="77"/>
        <end position="98"/>
    </location>
</feature>
<gene>
    <name evidence="2" type="ORF">SAMN05443292_0120</name>
</gene>
<name>A0A1I3CX08_9FLAO</name>
<dbReference type="RefSeq" id="WP_090078245.1">
    <property type="nucleotide sequence ID" value="NZ_FOQT01000001.1"/>
</dbReference>
<dbReference type="Proteomes" id="UP000198931">
    <property type="component" value="Unassembled WGS sequence"/>
</dbReference>
<keyword evidence="1" id="KW-0812">Transmembrane</keyword>
<feature type="transmembrane region" description="Helical" evidence="1">
    <location>
        <begin position="37"/>
        <end position="65"/>
    </location>
</feature>
<protein>
    <submittedName>
        <fullName evidence="2">Uncharacterized protein</fullName>
    </submittedName>
</protein>
<evidence type="ECO:0000256" key="1">
    <source>
        <dbReference type="SAM" id="Phobius"/>
    </source>
</evidence>
<evidence type="ECO:0000313" key="3">
    <source>
        <dbReference type="Proteomes" id="UP000198931"/>
    </source>
</evidence>
<dbReference type="OrthoDB" id="1274611at2"/>
<sequence length="99" mass="11343">MLTNLKINPIAKWLFLLSFALGNICFFGYLFSDSFYFAFAGYFLLLFGTVINLIVFAAILTYGFFHKENYKESLNSALLLLLNIPFAFLYAWIGLSILN</sequence>
<evidence type="ECO:0000313" key="2">
    <source>
        <dbReference type="EMBL" id="SFH78809.1"/>
    </source>
</evidence>
<proteinExistence type="predicted"/>
<keyword evidence="1" id="KW-1133">Transmembrane helix</keyword>
<keyword evidence="1" id="KW-0472">Membrane</keyword>
<accession>A0A1I3CX08</accession>
<dbReference type="STRING" id="1125876.SAMN05443292_0120"/>